<dbReference type="GO" id="GO:0009409">
    <property type="term" value="P:response to cold"/>
    <property type="evidence" value="ECO:0007669"/>
    <property type="project" value="TreeGrafter"/>
</dbReference>
<dbReference type="FunFam" id="1.10.220.10:FF:000008">
    <property type="entry name" value="Annexin"/>
    <property type="match status" value="1"/>
</dbReference>
<dbReference type="EMBL" id="JACMSC010000018">
    <property type="protein sequence ID" value="KAG6476247.1"/>
    <property type="molecule type" value="Genomic_DNA"/>
</dbReference>
<keyword evidence="1" id="KW-0479">Metal-binding</keyword>
<dbReference type="OrthoDB" id="37886at2759"/>
<dbReference type="Proteomes" id="UP000734854">
    <property type="component" value="Unassembled WGS sequence"/>
</dbReference>
<comment type="caution">
    <text evidence="6">The sequence shown here is derived from an EMBL/GenBank/DDBJ whole genome shotgun (WGS) entry which is preliminary data.</text>
</comment>
<dbReference type="FunFam" id="1.10.220.10:FF:000009">
    <property type="entry name" value="Annexin"/>
    <property type="match status" value="1"/>
</dbReference>
<dbReference type="SMART" id="SM00335">
    <property type="entry name" value="ANX"/>
    <property type="match status" value="4"/>
</dbReference>
<dbReference type="GO" id="GO:0005886">
    <property type="term" value="C:plasma membrane"/>
    <property type="evidence" value="ECO:0007669"/>
    <property type="project" value="TreeGrafter"/>
</dbReference>
<dbReference type="PROSITE" id="PS00223">
    <property type="entry name" value="ANNEXIN_1"/>
    <property type="match status" value="1"/>
</dbReference>
<dbReference type="GO" id="GO:0005509">
    <property type="term" value="F:calcium ion binding"/>
    <property type="evidence" value="ECO:0007669"/>
    <property type="project" value="InterPro"/>
</dbReference>
<keyword evidence="5" id="KW-0111">Calcium/phospholipid-binding</keyword>
<dbReference type="GO" id="GO:0001786">
    <property type="term" value="F:phosphatidylserine binding"/>
    <property type="evidence" value="ECO:0007669"/>
    <property type="project" value="TreeGrafter"/>
</dbReference>
<evidence type="ECO:0000256" key="1">
    <source>
        <dbReference type="ARBA" id="ARBA00022723"/>
    </source>
</evidence>
<accession>A0A8J5F057</accession>
<dbReference type="GO" id="GO:0009414">
    <property type="term" value="P:response to water deprivation"/>
    <property type="evidence" value="ECO:0007669"/>
    <property type="project" value="TreeGrafter"/>
</dbReference>
<dbReference type="GO" id="GO:0009651">
    <property type="term" value="P:response to salt stress"/>
    <property type="evidence" value="ECO:0007669"/>
    <property type="project" value="TreeGrafter"/>
</dbReference>
<evidence type="ECO:0000256" key="5">
    <source>
        <dbReference type="ARBA" id="ARBA00023302"/>
    </source>
</evidence>
<dbReference type="GO" id="GO:0005544">
    <property type="term" value="F:calcium-dependent phospholipid binding"/>
    <property type="evidence" value="ECO:0007669"/>
    <property type="project" value="UniProtKB-KW"/>
</dbReference>
<evidence type="ECO:0000313" key="7">
    <source>
        <dbReference type="Proteomes" id="UP000734854"/>
    </source>
</evidence>
<dbReference type="PANTHER" id="PTHR10502">
    <property type="entry name" value="ANNEXIN"/>
    <property type="match status" value="1"/>
</dbReference>
<dbReference type="Pfam" id="PF00191">
    <property type="entry name" value="Annexin"/>
    <property type="match status" value="4"/>
</dbReference>
<dbReference type="InterPro" id="IPR018502">
    <property type="entry name" value="Annexin_repeat"/>
</dbReference>
<keyword evidence="4" id="KW-0041">Annexin</keyword>
<evidence type="ECO:0000256" key="2">
    <source>
        <dbReference type="ARBA" id="ARBA00022737"/>
    </source>
</evidence>
<dbReference type="GO" id="GO:0005737">
    <property type="term" value="C:cytoplasm"/>
    <property type="evidence" value="ECO:0007669"/>
    <property type="project" value="TreeGrafter"/>
</dbReference>
<reference evidence="6 7" key="1">
    <citation type="submission" date="2020-08" db="EMBL/GenBank/DDBJ databases">
        <title>Plant Genome Project.</title>
        <authorList>
            <person name="Zhang R.-G."/>
        </authorList>
    </citation>
    <scope>NUCLEOTIDE SEQUENCE [LARGE SCALE GENOMIC DNA]</scope>
    <source>
        <tissue evidence="6">Rhizome</tissue>
    </source>
</reference>
<dbReference type="PROSITE" id="PS51897">
    <property type="entry name" value="ANNEXIN_2"/>
    <property type="match status" value="4"/>
</dbReference>
<protein>
    <recommendedName>
        <fullName evidence="8">Annexin</fullName>
    </recommendedName>
</protein>
<dbReference type="GO" id="GO:0009408">
    <property type="term" value="P:response to heat"/>
    <property type="evidence" value="ECO:0007669"/>
    <property type="project" value="TreeGrafter"/>
</dbReference>
<keyword evidence="2" id="KW-0677">Repeat</keyword>
<dbReference type="PANTHER" id="PTHR10502:SF235">
    <property type="entry name" value="ANNEXIN"/>
    <property type="match status" value="1"/>
</dbReference>
<gene>
    <name evidence="6" type="ORF">ZIOFF_065486</name>
</gene>
<name>A0A8J5F057_ZINOF</name>
<dbReference type="InterPro" id="IPR018252">
    <property type="entry name" value="Annexin_repeat_CS"/>
</dbReference>
<evidence type="ECO:0000256" key="4">
    <source>
        <dbReference type="ARBA" id="ARBA00023216"/>
    </source>
</evidence>
<organism evidence="6 7">
    <name type="scientific">Zingiber officinale</name>
    <name type="common">Ginger</name>
    <name type="synonym">Amomum zingiber</name>
    <dbReference type="NCBI Taxonomy" id="94328"/>
    <lineage>
        <taxon>Eukaryota</taxon>
        <taxon>Viridiplantae</taxon>
        <taxon>Streptophyta</taxon>
        <taxon>Embryophyta</taxon>
        <taxon>Tracheophyta</taxon>
        <taxon>Spermatophyta</taxon>
        <taxon>Magnoliopsida</taxon>
        <taxon>Liliopsida</taxon>
        <taxon>Zingiberales</taxon>
        <taxon>Zingiberaceae</taxon>
        <taxon>Zingiber</taxon>
    </lineage>
</organism>
<keyword evidence="3" id="KW-0106">Calcium</keyword>
<proteinExistence type="predicted"/>
<dbReference type="AlphaFoldDB" id="A0A8J5F057"/>
<dbReference type="FunFam" id="1.10.220.10:FF:000001">
    <property type="entry name" value="Annexin"/>
    <property type="match status" value="1"/>
</dbReference>
<dbReference type="FunFam" id="1.10.220.10:FF:000006">
    <property type="entry name" value="Annexin"/>
    <property type="match status" value="1"/>
</dbReference>
<evidence type="ECO:0000256" key="3">
    <source>
        <dbReference type="ARBA" id="ARBA00022837"/>
    </source>
</evidence>
<sequence>MATIKVPPIVPSPAEDCEQLRKAFQGWGTNELLIIAILAHRTAAQRRAIRTAYAQTYGEELLKSLDDEISGDFERAVVLWTMDPEERDAQLANEAVRKWSQSNVLVLVEIGCTRRSEDLYQVRRAYHERYKLSLEEDVAAHTSGDFRKLLVPLVSAYRYEGLEVDQKLAKSEAKLLHEKITEKAYGNDELIRIITTRSKVQLTATFNQYHNEFGKPINKDLKSDHQNDFLAALRAVIRCIYCPEKYFAKVIRNAIDGLGTDENALTRVITTRADVDLKVIKEAYYKRTSVRLGHAIKGDTSGDYEDILIALLGHDDV</sequence>
<keyword evidence="7" id="KW-1185">Reference proteome</keyword>
<evidence type="ECO:0000313" key="6">
    <source>
        <dbReference type="EMBL" id="KAG6476247.1"/>
    </source>
</evidence>
<evidence type="ECO:0008006" key="8">
    <source>
        <dbReference type="Google" id="ProtNLM"/>
    </source>
</evidence>